<evidence type="ECO:0000313" key="5">
    <source>
        <dbReference type="Proteomes" id="UP000008493"/>
    </source>
</evidence>
<protein>
    <recommendedName>
        <fullName evidence="3">DUF6534 domain-containing protein</fullName>
    </recommendedName>
</protein>
<feature type="compositionally biased region" description="Basic and acidic residues" evidence="1">
    <location>
        <begin position="339"/>
        <end position="355"/>
    </location>
</feature>
<gene>
    <name evidence="4" type="ORF">AGABI1DRAFT_129615</name>
</gene>
<feature type="transmembrane region" description="Helical" evidence="2">
    <location>
        <begin position="127"/>
        <end position="151"/>
    </location>
</feature>
<feature type="domain" description="DUF6534" evidence="3">
    <location>
        <begin position="172"/>
        <end position="259"/>
    </location>
</feature>
<keyword evidence="2" id="KW-0812">Transmembrane</keyword>
<evidence type="ECO:0000256" key="1">
    <source>
        <dbReference type="SAM" id="MobiDB-lite"/>
    </source>
</evidence>
<reference evidence="5" key="1">
    <citation type="journal article" date="2012" name="Proc. Natl. Acad. Sci. U.S.A.">
        <title>Genome sequence of the button mushroom Agaricus bisporus reveals mechanisms governing adaptation to a humic-rich ecological niche.</title>
        <authorList>
            <person name="Morin E."/>
            <person name="Kohler A."/>
            <person name="Baker A.R."/>
            <person name="Foulongne-Oriol M."/>
            <person name="Lombard V."/>
            <person name="Nagy L.G."/>
            <person name="Ohm R.A."/>
            <person name="Patyshakuliyeva A."/>
            <person name="Brun A."/>
            <person name="Aerts A.L."/>
            <person name="Bailey A.M."/>
            <person name="Billette C."/>
            <person name="Coutinho P.M."/>
            <person name="Deakin G."/>
            <person name="Doddapaneni H."/>
            <person name="Floudas D."/>
            <person name="Grimwood J."/>
            <person name="Hilden K."/>
            <person name="Kuees U."/>
            <person name="LaButti K.M."/>
            <person name="Lapidus A."/>
            <person name="Lindquist E.A."/>
            <person name="Lucas S.M."/>
            <person name="Murat C."/>
            <person name="Riley R.W."/>
            <person name="Salamov A.A."/>
            <person name="Schmutz J."/>
            <person name="Subramanian V."/>
            <person name="Woesten H.A.B."/>
            <person name="Xu J."/>
            <person name="Eastwood D.C."/>
            <person name="Foster G.D."/>
            <person name="Sonnenberg A.S."/>
            <person name="Cullen D."/>
            <person name="de Vries R.P."/>
            <person name="Lundell T."/>
            <person name="Hibbett D.S."/>
            <person name="Henrissat B."/>
            <person name="Burton K.S."/>
            <person name="Kerrigan R.W."/>
            <person name="Challen M.P."/>
            <person name="Grigoriev I.V."/>
            <person name="Martin F."/>
        </authorList>
    </citation>
    <scope>NUCLEOTIDE SEQUENCE [LARGE SCALE GENOMIC DNA]</scope>
    <source>
        <strain evidence="5">JB137-S8 / ATCC MYA-4627 / FGSC 10392</strain>
    </source>
</reference>
<sequence length="355" mass="39411">MILSPADHERAAWLLGPWLLGGALGIFLQGILYCQFMRYAIHFKSDGLGIKIGVFVLFLTTTLKTMHSFILVWNIFIDYFADLEGAIALSYTSWWESASSLINATLDLYVQVFFVRRLFLISNRNWYVTAVVAFILAFSYAAMCVAIYYIIEGATAASIVAPWFAAHFSALVCGDIIMTAGITYFLLRTREDVLPHTVGHFTSLIRLTWLSAAPATLCAILNLISSQLWPGTDRLLSALFNTMLPKLYAMSMMWTLNARLELRAMSTGSSDVTSGRMIFDPPFDTSLQVILNALSSPGQFLTNFQHTHNSGRSLPARTSLESGHRVDAHELNDVCSDSAKSDKSGHVHVVDEEKA</sequence>
<evidence type="ECO:0000313" key="4">
    <source>
        <dbReference type="EMBL" id="EKM78512.1"/>
    </source>
</evidence>
<dbReference type="InParanoid" id="K5X6C4"/>
<dbReference type="OMA" id="IGCYLEI"/>
<keyword evidence="2" id="KW-1133">Transmembrane helix</keyword>
<evidence type="ECO:0000256" key="2">
    <source>
        <dbReference type="SAM" id="Phobius"/>
    </source>
</evidence>
<dbReference type="GeneID" id="18827045"/>
<feature type="region of interest" description="Disordered" evidence="1">
    <location>
        <begin position="336"/>
        <end position="355"/>
    </location>
</feature>
<dbReference type="PANTHER" id="PTHR40465">
    <property type="entry name" value="CHROMOSOME 1, WHOLE GENOME SHOTGUN SEQUENCE"/>
    <property type="match status" value="1"/>
</dbReference>
<proteinExistence type="predicted"/>
<dbReference type="OrthoDB" id="3268841at2759"/>
<dbReference type="Proteomes" id="UP000008493">
    <property type="component" value="Unassembled WGS sequence"/>
</dbReference>
<name>K5X6C4_AGABU</name>
<feature type="transmembrane region" description="Helical" evidence="2">
    <location>
        <begin position="207"/>
        <end position="229"/>
    </location>
</feature>
<dbReference type="KEGG" id="abp:AGABI1DRAFT129615"/>
<dbReference type="STRING" id="597362.K5X6C4"/>
<feature type="transmembrane region" description="Helical" evidence="2">
    <location>
        <begin position="97"/>
        <end position="115"/>
    </location>
</feature>
<organism evidence="4 5">
    <name type="scientific">Agaricus bisporus var. burnettii (strain JB137-S8 / ATCC MYA-4627 / FGSC 10392)</name>
    <name type="common">White button mushroom</name>
    <dbReference type="NCBI Taxonomy" id="597362"/>
    <lineage>
        <taxon>Eukaryota</taxon>
        <taxon>Fungi</taxon>
        <taxon>Dikarya</taxon>
        <taxon>Basidiomycota</taxon>
        <taxon>Agaricomycotina</taxon>
        <taxon>Agaricomycetes</taxon>
        <taxon>Agaricomycetidae</taxon>
        <taxon>Agaricales</taxon>
        <taxon>Agaricineae</taxon>
        <taxon>Agaricaceae</taxon>
        <taxon>Agaricus</taxon>
    </lineage>
</organism>
<dbReference type="EMBL" id="JH971392">
    <property type="protein sequence ID" value="EKM78512.1"/>
    <property type="molecule type" value="Genomic_DNA"/>
</dbReference>
<dbReference type="RefSeq" id="XP_007331143.1">
    <property type="nucleotide sequence ID" value="XM_007331081.1"/>
</dbReference>
<dbReference type="HOGENOM" id="CLU_780672_0_0_1"/>
<feature type="transmembrane region" description="Helical" evidence="2">
    <location>
        <begin position="54"/>
        <end position="77"/>
    </location>
</feature>
<dbReference type="PANTHER" id="PTHR40465:SF1">
    <property type="entry name" value="DUF6534 DOMAIN-CONTAINING PROTEIN"/>
    <property type="match status" value="1"/>
</dbReference>
<dbReference type="InterPro" id="IPR045339">
    <property type="entry name" value="DUF6534"/>
</dbReference>
<accession>K5X6C4</accession>
<dbReference type="Pfam" id="PF20152">
    <property type="entry name" value="DUF6534"/>
    <property type="match status" value="1"/>
</dbReference>
<keyword evidence="5" id="KW-1185">Reference proteome</keyword>
<evidence type="ECO:0000259" key="3">
    <source>
        <dbReference type="Pfam" id="PF20152"/>
    </source>
</evidence>
<feature type="transmembrane region" description="Helical" evidence="2">
    <location>
        <begin position="12"/>
        <end position="33"/>
    </location>
</feature>
<dbReference type="AlphaFoldDB" id="K5X6C4"/>
<keyword evidence="2" id="KW-0472">Membrane</keyword>
<feature type="transmembrane region" description="Helical" evidence="2">
    <location>
        <begin position="163"/>
        <end position="187"/>
    </location>
</feature>
<dbReference type="eggNOG" id="ENOG502SP9P">
    <property type="taxonomic scope" value="Eukaryota"/>
</dbReference>